<dbReference type="InterPro" id="IPR029033">
    <property type="entry name" value="His_PPase_superfam"/>
</dbReference>
<dbReference type="InterPro" id="IPR001763">
    <property type="entry name" value="Rhodanese-like_dom"/>
</dbReference>
<proteinExistence type="predicted"/>
<accession>A0A1E4SNE9</accession>
<dbReference type="CDD" id="cd07067">
    <property type="entry name" value="HP_PGM_like"/>
    <property type="match status" value="1"/>
</dbReference>
<keyword evidence="3" id="KW-1185">Reference proteome</keyword>
<dbReference type="EMBL" id="KV453910">
    <property type="protein sequence ID" value="ODV80947.1"/>
    <property type="molecule type" value="Genomic_DNA"/>
</dbReference>
<dbReference type="GO" id="GO:0016791">
    <property type="term" value="F:phosphatase activity"/>
    <property type="evidence" value="ECO:0007669"/>
    <property type="project" value="TreeGrafter"/>
</dbReference>
<dbReference type="GO" id="GO:0005737">
    <property type="term" value="C:cytoplasm"/>
    <property type="evidence" value="ECO:0007669"/>
    <property type="project" value="TreeGrafter"/>
</dbReference>
<dbReference type="PROSITE" id="PS50206">
    <property type="entry name" value="RHODANESE_3"/>
    <property type="match status" value="1"/>
</dbReference>
<dbReference type="GeneID" id="30983561"/>
<dbReference type="PANTHER" id="PTHR48100">
    <property type="entry name" value="BROAD-SPECIFICITY PHOSPHATASE YOR283W-RELATED"/>
    <property type="match status" value="1"/>
</dbReference>
<name>A0A1E4SNE9_9ASCO</name>
<evidence type="ECO:0000313" key="2">
    <source>
        <dbReference type="EMBL" id="ODV80947.1"/>
    </source>
</evidence>
<dbReference type="RefSeq" id="XP_020066069.1">
    <property type="nucleotide sequence ID" value="XM_020209425.1"/>
</dbReference>
<protein>
    <submittedName>
        <fullName evidence="2">Phosphoglycerate mutase-like protein</fullName>
    </submittedName>
</protein>
<dbReference type="AlphaFoldDB" id="A0A1E4SNE9"/>
<dbReference type="SUPFAM" id="SSF53254">
    <property type="entry name" value="Phosphoglycerate mutase-like"/>
    <property type="match status" value="1"/>
</dbReference>
<dbReference type="Proteomes" id="UP000094285">
    <property type="component" value="Unassembled WGS sequence"/>
</dbReference>
<gene>
    <name evidence="2" type="ORF">CANTADRAFT_47080</name>
</gene>
<dbReference type="Pfam" id="PF00300">
    <property type="entry name" value="His_Phos_1"/>
    <property type="match status" value="1"/>
</dbReference>
<evidence type="ECO:0000259" key="1">
    <source>
        <dbReference type="PROSITE" id="PS50206"/>
    </source>
</evidence>
<dbReference type="Gene3D" id="3.40.50.1240">
    <property type="entry name" value="Phosphoglycerate mutase-like"/>
    <property type="match status" value="1"/>
</dbReference>
<evidence type="ECO:0000313" key="3">
    <source>
        <dbReference type="Proteomes" id="UP000094285"/>
    </source>
</evidence>
<dbReference type="PANTHER" id="PTHR48100:SF1">
    <property type="entry name" value="HISTIDINE PHOSPHATASE FAMILY PROTEIN-RELATED"/>
    <property type="match status" value="1"/>
</dbReference>
<feature type="domain" description="Rhodanese" evidence="1">
    <location>
        <begin position="98"/>
        <end position="133"/>
    </location>
</feature>
<dbReference type="OrthoDB" id="496981at2759"/>
<reference evidence="3" key="1">
    <citation type="submission" date="2016-05" db="EMBL/GenBank/DDBJ databases">
        <title>Comparative genomics of biotechnologically important yeasts.</title>
        <authorList>
            <consortium name="DOE Joint Genome Institute"/>
            <person name="Riley R."/>
            <person name="Haridas S."/>
            <person name="Wolfe K.H."/>
            <person name="Lopes M.R."/>
            <person name="Hittinger C.T."/>
            <person name="Goker M."/>
            <person name="Salamov A."/>
            <person name="Wisecaver J."/>
            <person name="Long T.M."/>
            <person name="Aerts A.L."/>
            <person name="Barry K."/>
            <person name="Choi C."/>
            <person name="Clum A."/>
            <person name="Coughlan A.Y."/>
            <person name="Deshpande S."/>
            <person name="Douglass A.P."/>
            <person name="Hanson S.J."/>
            <person name="Klenk H.-P."/>
            <person name="Labutti K."/>
            <person name="Lapidus A."/>
            <person name="Lindquist E."/>
            <person name="Lipzen A."/>
            <person name="Meier-Kolthoff J.P."/>
            <person name="Ohm R.A."/>
            <person name="Otillar R.P."/>
            <person name="Pangilinan J."/>
            <person name="Peng Y."/>
            <person name="Rokas A."/>
            <person name="Rosa C.A."/>
            <person name="Scheuner C."/>
            <person name="Sibirny A.A."/>
            <person name="Slot J.C."/>
            <person name="Stielow J.B."/>
            <person name="Sun H."/>
            <person name="Kurtzman C.P."/>
            <person name="Blackwell M."/>
            <person name="Grigoriev I.V."/>
            <person name="Jeffries T.W."/>
        </authorList>
    </citation>
    <scope>NUCLEOTIDE SEQUENCE [LARGE SCALE GENOMIC DNA]</scope>
    <source>
        <strain evidence="3">NRRL Y-17324</strain>
    </source>
</reference>
<dbReference type="SMART" id="SM00855">
    <property type="entry name" value="PGAM"/>
    <property type="match status" value="1"/>
</dbReference>
<sequence length="326" mass="37706">MSLLIPTENDYDDAHGDLAEEQVYREKYAAIKDSRDGNGRLNFPWTYEVVPGFFRQSDDATDDRTFNHGLEHFGRAKPWAQIKEELFQLNKAAGPNESYKLVFFARHGQGYHNVCVLKYGVEEWDRKWHSMETDGEIVFGPDPELTELGINQAKENNAAWKQEIAEGCPLPSKFYVSPMQRSSQTLVYTWAGIKPKEPRPLVRETIRERLGRNLCDKRSTRTVIAQRFPDFVIPEDYPEEDQLYKDDYREKLHEQSFRVMDLLKEVFEDDVKDTVVDRVLAHENTFVSTTSHAGVIRAFILALGHRQFTICTGGMIPIVIKGTRRE</sequence>
<organism evidence="2 3">
    <name type="scientific">Suhomyces tanzawaensis NRRL Y-17324</name>
    <dbReference type="NCBI Taxonomy" id="984487"/>
    <lineage>
        <taxon>Eukaryota</taxon>
        <taxon>Fungi</taxon>
        <taxon>Dikarya</taxon>
        <taxon>Ascomycota</taxon>
        <taxon>Saccharomycotina</taxon>
        <taxon>Pichiomycetes</taxon>
        <taxon>Debaryomycetaceae</taxon>
        <taxon>Suhomyces</taxon>
    </lineage>
</organism>
<dbReference type="InterPro" id="IPR050275">
    <property type="entry name" value="PGM_Phosphatase"/>
</dbReference>
<dbReference type="InterPro" id="IPR013078">
    <property type="entry name" value="His_Pase_superF_clade-1"/>
</dbReference>